<keyword evidence="3" id="KW-1185">Reference proteome</keyword>
<dbReference type="RefSeq" id="WP_194215023.1">
    <property type="nucleotide sequence ID" value="NZ_CP061205.1"/>
</dbReference>
<evidence type="ECO:0000256" key="1">
    <source>
        <dbReference type="SAM" id="Phobius"/>
    </source>
</evidence>
<feature type="transmembrane region" description="Helical" evidence="1">
    <location>
        <begin position="26"/>
        <end position="48"/>
    </location>
</feature>
<name>A0ABV7D2Z2_9PROT</name>
<organism evidence="2 3">
    <name type="scientific">Kordiimonas pumila</name>
    <dbReference type="NCBI Taxonomy" id="2161677"/>
    <lineage>
        <taxon>Bacteria</taxon>
        <taxon>Pseudomonadati</taxon>
        <taxon>Pseudomonadota</taxon>
        <taxon>Alphaproteobacteria</taxon>
        <taxon>Kordiimonadales</taxon>
        <taxon>Kordiimonadaceae</taxon>
        <taxon>Kordiimonas</taxon>
    </lineage>
</organism>
<dbReference type="Proteomes" id="UP001595444">
    <property type="component" value="Unassembled WGS sequence"/>
</dbReference>
<comment type="caution">
    <text evidence="2">The sequence shown here is derived from an EMBL/GenBank/DDBJ whole genome shotgun (WGS) entry which is preliminary data.</text>
</comment>
<keyword evidence="1" id="KW-0812">Transmembrane</keyword>
<reference evidence="3" key="1">
    <citation type="journal article" date="2019" name="Int. J. Syst. Evol. Microbiol.">
        <title>The Global Catalogue of Microorganisms (GCM) 10K type strain sequencing project: providing services to taxonomists for standard genome sequencing and annotation.</title>
        <authorList>
            <consortium name="The Broad Institute Genomics Platform"/>
            <consortium name="The Broad Institute Genome Sequencing Center for Infectious Disease"/>
            <person name="Wu L."/>
            <person name="Ma J."/>
        </authorList>
    </citation>
    <scope>NUCLEOTIDE SEQUENCE [LARGE SCALE GENOMIC DNA]</scope>
    <source>
        <strain evidence="3">KCTC 62164</strain>
    </source>
</reference>
<evidence type="ECO:0000313" key="2">
    <source>
        <dbReference type="EMBL" id="MFC3051541.1"/>
    </source>
</evidence>
<protein>
    <submittedName>
        <fullName evidence="2">Uncharacterized protein</fullName>
    </submittedName>
</protein>
<keyword evidence="1" id="KW-1133">Transmembrane helix</keyword>
<evidence type="ECO:0000313" key="3">
    <source>
        <dbReference type="Proteomes" id="UP001595444"/>
    </source>
</evidence>
<sequence length="55" mass="6397">MIFYFLLHIIASVFVAYWGRESRLGFWGLLVASFLITPLLVFIILVLFGRRFGSE</sequence>
<proteinExistence type="predicted"/>
<dbReference type="EMBL" id="JBHRSL010000004">
    <property type="protein sequence ID" value="MFC3051541.1"/>
    <property type="molecule type" value="Genomic_DNA"/>
</dbReference>
<keyword evidence="1" id="KW-0472">Membrane</keyword>
<accession>A0ABV7D2Z2</accession>
<gene>
    <name evidence="2" type="ORF">ACFOKA_06485</name>
</gene>